<dbReference type="KEGG" id="fln:FLA_1029"/>
<gene>
    <name evidence="2" type="ORF">SAMN05421788_11326</name>
</gene>
<dbReference type="Proteomes" id="UP000186917">
    <property type="component" value="Unassembled WGS sequence"/>
</dbReference>
<accession>A0A173MBT9</accession>
<feature type="chain" id="PRO_5030022712" description="Cytochrome c domain-containing protein" evidence="1">
    <location>
        <begin position="29"/>
        <end position="563"/>
    </location>
</feature>
<dbReference type="EMBL" id="FTOR01000013">
    <property type="protein sequence ID" value="SIT33635.1"/>
    <property type="molecule type" value="Genomic_DNA"/>
</dbReference>
<reference evidence="3" key="1">
    <citation type="submission" date="2017-01" db="EMBL/GenBank/DDBJ databases">
        <authorList>
            <person name="Varghese N."/>
            <person name="Submissions S."/>
        </authorList>
    </citation>
    <scope>NUCLEOTIDE SEQUENCE [LARGE SCALE GENOMIC DNA]</scope>
    <source>
        <strain evidence="3">DSM 21054</strain>
    </source>
</reference>
<proteinExistence type="predicted"/>
<keyword evidence="3" id="KW-1185">Reference proteome</keyword>
<evidence type="ECO:0000313" key="2">
    <source>
        <dbReference type="EMBL" id="SIT33635.1"/>
    </source>
</evidence>
<feature type="signal peptide" evidence="1">
    <location>
        <begin position="1"/>
        <end position="28"/>
    </location>
</feature>
<dbReference type="RefSeq" id="WP_076382320.1">
    <property type="nucleotide sequence ID" value="NZ_AP017422.1"/>
</dbReference>
<keyword evidence="1" id="KW-0732">Signal</keyword>
<sequence length="563" mass="62673">MLTFFYQRKKTALASLLIIAGLTASLWACRSQNTASSEPDADPEAGESYLHITKLSPDAPYDVDTALEHKLIDAGQFDETNRLFDVWAWETFIALNWPLEADGKPKSSISDEGKRKWEFWKESFEVFKDDGSKPTVWNGKKELSGKLSALVKRPAMEDTLILFRTSALSGLVAKTTKKGHHVFVRDSADEVNQAFTSPIWDQHGNEVRYEIRMGRQEVEYIVQNELYNIDGQVKFSKAGNKVTFPSGDVTKEGSIELKLAWKILVKDVDDPNRYLSKPAYVYERDGSFHLAYVGLIGMHISAKTVSSPQWMWATFEQIDNLETNPLEKVKGKPLQPSFYDPSSLSPVNLIPDTTAKVIKNQIQRVLPIPGATAALNKQVRALLKTNKSFLQYYQLIGTQWPTRPSAAPYSDTTVYKLPDAVVNKAGGYPTPTYLTNMIMETYFQGATTSGSNPLSAEEVVAIQKALMTNPVNKAPTTGTTYNYMIGNEPAFYQMPNFPKNKDISNTHTVIFGTESCVGCHSSAGIASDIIKTSGNTDSVVYNTATAAGDFEWLLQLKAHRKRP</sequence>
<dbReference type="AlphaFoldDB" id="A0A173MBT9"/>
<evidence type="ECO:0008006" key="4">
    <source>
        <dbReference type="Google" id="ProtNLM"/>
    </source>
</evidence>
<name>A0A173MBT9_9BACT</name>
<dbReference type="OrthoDB" id="280897at2"/>
<dbReference type="STRING" id="477680.SAMN05421788_11326"/>
<evidence type="ECO:0000313" key="3">
    <source>
        <dbReference type="Proteomes" id="UP000186917"/>
    </source>
</evidence>
<evidence type="ECO:0000256" key="1">
    <source>
        <dbReference type="SAM" id="SignalP"/>
    </source>
</evidence>
<protein>
    <recommendedName>
        <fullName evidence="4">Cytochrome c domain-containing protein</fullName>
    </recommendedName>
</protein>
<organism evidence="2 3">
    <name type="scientific">Filimonas lacunae</name>
    <dbReference type="NCBI Taxonomy" id="477680"/>
    <lineage>
        <taxon>Bacteria</taxon>
        <taxon>Pseudomonadati</taxon>
        <taxon>Bacteroidota</taxon>
        <taxon>Chitinophagia</taxon>
        <taxon>Chitinophagales</taxon>
        <taxon>Chitinophagaceae</taxon>
        <taxon>Filimonas</taxon>
    </lineage>
</organism>